<keyword evidence="2" id="KW-0677">Repeat</keyword>
<dbReference type="GO" id="GO:0045842">
    <property type="term" value="P:positive regulation of mitotic metaphase/anaphase transition"/>
    <property type="evidence" value="ECO:0007669"/>
    <property type="project" value="TreeGrafter"/>
</dbReference>
<name>A0A811LP25_9BILA</name>
<keyword evidence="1" id="KW-0132">Cell division</keyword>
<dbReference type="EMBL" id="CAJFCW020000006">
    <property type="protein sequence ID" value="CAG9125260.1"/>
    <property type="molecule type" value="Genomic_DNA"/>
</dbReference>
<keyword evidence="9" id="KW-1185">Reference proteome</keyword>
<organism evidence="8 9">
    <name type="scientific">Bursaphelenchus okinawaensis</name>
    <dbReference type="NCBI Taxonomy" id="465554"/>
    <lineage>
        <taxon>Eukaryota</taxon>
        <taxon>Metazoa</taxon>
        <taxon>Ecdysozoa</taxon>
        <taxon>Nematoda</taxon>
        <taxon>Chromadorea</taxon>
        <taxon>Rhabditida</taxon>
        <taxon>Tylenchina</taxon>
        <taxon>Tylenchomorpha</taxon>
        <taxon>Aphelenchoidea</taxon>
        <taxon>Aphelenchoididae</taxon>
        <taxon>Bursaphelenchus</taxon>
    </lineage>
</organism>
<comment type="caution">
    <text evidence="8">The sequence shown here is derived from an EMBL/GenBank/DDBJ whole genome shotgun (WGS) entry which is preliminary data.</text>
</comment>
<gene>
    <name evidence="8" type="ORF">BOKJ2_LOCUS12970</name>
</gene>
<reference evidence="8" key="1">
    <citation type="submission" date="2020-09" db="EMBL/GenBank/DDBJ databases">
        <authorList>
            <person name="Kikuchi T."/>
        </authorList>
    </citation>
    <scope>NUCLEOTIDE SEQUENCE</scope>
    <source>
        <strain evidence="8">SH1</strain>
    </source>
</reference>
<dbReference type="InterPro" id="IPR013105">
    <property type="entry name" value="TPR_2"/>
</dbReference>
<protein>
    <recommendedName>
        <fullName evidence="10">TPR_REGION domain-containing protein</fullName>
    </recommendedName>
</protein>
<proteinExistence type="predicted"/>
<evidence type="ECO:0000256" key="1">
    <source>
        <dbReference type="ARBA" id="ARBA00022618"/>
    </source>
</evidence>
<dbReference type="PANTHER" id="PTHR12558">
    <property type="entry name" value="CELL DIVISION CYCLE 16,23,27"/>
    <property type="match status" value="1"/>
</dbReference>
<dbReference type="GO" id="GO:0005680">
    <property type="term" value="C:anaphase-promoting complex"/>
    <property type="evidence" value="ECO:0007669"/>
    <property type="project" value="TreeGrafter"/>
</dbReference>
<dbReference type="AlphaFoldDB" id="A0A811LP25"/>
<dbReference type="PROSITE" id="PS50005">
    <property type="entry name" value="TPR"/>
    <property type="match status" value="2"/>
</dbReference>
<keyword evidence="5 7" id="KW-0802">TPR repeat</keyword>
<keyword evidence="4" id="KW-0833">Ubl conjugation pathway</keyword>
<evidence type="ECO:0008006" key="10">
    <source>
        <dbReference type="Google" id="ProtNLM"/>
    </source>
</evidence>
<evidence type="ECO:0000256" key="5">
    <source>
        <dbReference type="ARBA" id="ARBA00022803"/>
    </source>
</evidence>
<dbReference type="EMBL" id="CAJFDH010000006">
    <property type="protein sequence ID" value="CAD5228911.1"/>
    <property type="molecule type" value="Genomic_DNA"/>
</dbReference>
<evidence type="ECO:0000256" key="4">
    <source>
        <dbReference type="ARBA" id="ARBA00022786"/>
    </source>
</evidence>
<dbReference type="OrthoDB" id="10006270at2759"/>
<dbReference type="Pfam" id="PF13181">
    <property type="entry name" value="TPR_8"/>
    <property type="match status" value="1"/>
</dbReference>
<evidence type="ECO:0000313" key="8">
    <source>
        <dbReference type="EMBL" id="CAD5228911.1"/>
    </source>
</evidence>
<dbReference type="InterPro" id="IPR011990">
    <property type="entry name" value="TPR-like_helical_dom_sf"/>
</dbReference>
<dbReference type="Pfam" id="PF07719">
    <property type="entry name" value="TPR_2"/>
    <property type="match status" value="1"/>
</dbReference>
<dbReference type="GO" id="GO:0016567">
    <property type="term" value="P:protein ubiquitination"/>
    <property type="evidence" value="ECO:0007669"/>
    <property type="project" value="TreeGrafter"/>
</dbReference>
<dbReference type="SMART" id="SM00028">
    <property type="entry name" value="TPR"/>
    <property type="match status" value="6"/>
</dbReference>
<dbReference type="Proteomes" id="UP000783686">
    <property type="component" value="Unassembled WGS sequence"/>
</dbReference>
<dbReference type="GO" id="GO:0051301">
    <property type="term" value="P:cell division"/>
    <property type="evidence" value="ECO:0007669"/>
    <property type="project" value="UniProtKB-KW"/>
</dbReference>
<dbReference type="GO" id="GO:0031145">
    <property type="term" value="P:anaphase-promoting complex-dependent catabolic process"/>
    <property type="evidence" value="ECO:0007669"/>
    <property type="project" value="TreeGrafter"/>
</dbReference>
<keyword evidence="6" id="KW-0131">Cell cycle</keyword>
<feature type="repeat" description="TPR" evidence="7">
    <location>
        <begin position="458"/>
        <end position="491"/>
    </location>
</feature>
<dbReference type="GO" id="GO:0005737">
    <property type="term" value="C:cytoplasm"/>
    <property type="evidence" value="ECO:0007669"/>
    <property type="project" value="TreeGrafter"/>
</dbReference>
<evidence type="ECO:0000256" key="7">
    <source>
        <dbReference type="PROSITE-ProRule" id="PRU00339"/>
    </source>
</evidence>
<evidence type="ECO:0000313" key="9">
    <source>
        <dbReference type="Proteomes" id="UP000614601"/>
    </source>
</evidence>
<feature type="repeat" description="TPR" evidence="7">
    <location>
        <begin position="492"/>
        <end position="525"/>
    </location>
</feature>
<dbReference type="PANTHER" id="PTHR12558:SF9">
    <property type="entry name" value="CELL DIVISION CYCLE PROTEIN 16 HOMOLOG"/>
    <property type="match status" value="1"/>
</dbReference>
<evidence type="ECO:0000256" key="2">
    <source>
        <dbReference type="ARBA" id="ARBA00022737"/>
    </source>
</evidence>
<dbReference type="Proteomes" id="UP000614601">
    <property type="component" value="Unassembled WGS sequence"/>
</dbReference>
<dbReference type="InterPro" id="IPR019734">
    <property type="entry name" value="TPR_rpt"/>
</dbReference>
<dbReference type="Gene3D" id="1.25.40.10">
    <property type="entry name" value="Tetratricopeptide repeat domain"/>
    <property type="match status" value="1"/>
</dbReference>
<accession>A0A811LP25</accession>
<keyword evidence="3" id="KW-0498">Mitosis</keyword>
<sequence>MMSDDSSEILSRSDLDALVDEHVQNGEYKTAVFWAEKRLALCSGWPAHKRYPEIARYLNVLTIAQCWQPVVSYCSRHDLHLKHVVFQYFYVNASFQLKNFVQVAQLGTAIFNVDVESNSTTAPYFQQLDEMAKERKIESRLMLVLSKAYLAMNNRPAAKNCIKESLQRNPNSSDALQTAIDFKLLSDKELKKLIASIHHKGKKSTGGKVMSLIYELRCSKNEPSDLQVYNTLANDVSVQSAMAVKLYNKGNISEAFQITSGILSELGYYDNCILVHIASLVSLKKKNALFALSHQLVDSQPDSHITWYAVGCYYYTVNQFSTAKKFLDKATTMNNGFGEGWMAYGHVLFYSEEHEQAMNCFLRASRVLEGNFEPLLYIALEHSFANSFKLAGEFMRDADAIEPNNPIVSHEEATIAYLQQNYTKAEQTFRKAIRQVCKASPRENFSTTLSRPCSDFWEPMFQNMGHCLRRMRRYDEAIEVFRKALALGKNKSQAWANIGVCYGCLGRLNEGIEALNEAIIMNPGDEYVERALRMLIDQSAKLPLDDILEPVSAAEENEENMDFLADDSIRGLDVDSDMMDVSDDRTAQKLLIHSTTPMRTRSQTNR</sequence>
<dbReference type="SUPFAM" id="SSF81901">
    <property type="entry name" value="HCP-like"/>
    <property type="match status" value="1"/>
</dbReference>
<evidence type="ECO:0000256" key="3">
    <source>
        <dbReference type="ARBA" id="ARBA00022776"/>
    </source>
</evidence>
<evidence type="ECO:0000256" key="6">
    <source>
        <dbReference type="ARBA" id="ARBA00023306"/>
    </source>
</evidence>